<feature type="compositionally biased region" description="Gly residues" evidence="1">
    <location>
        <begin position="402"/>
        <end position="413"/>
    </location>
</feature>
<keyword evidence="2" id="KW-1133">Transmembrane helix</keyword>
<feature type="transmembrane region" description="Helical" evidence="2">
    <location>
        <begin position="304"/>
        <end position="325"/>
    </location>
</feature>
<feature type="region of interest" description="Disordered" evidence="1">
    <location>
        <begin position="385"/>
        <end position="443"/>
    </location>
</feature>
<evidence type="ECO:0000313" key="4">
    <source>
        <dbReference type="Proteomes" id="UP000244722"/>
    </source>
</evidence>
<keyword evidence="2" id="KW-0812">Transmembrane</keyword>
<reference evidence="3 4" key="1">
    <citation type="submission" date="2017-04" db="EMBL/GenBank/DDBJ databases">
        <title>Draft genome sequence of Tuber borchii Vittad., a whitish edible truffle.</title>
        <authorList>
            <consortium name="DOE Joint Genome Institute"/>
            <person name="Murat C."/>
            <person name="Kuo A."/>
            <person name="Barry K.W."/>
            <person name="Clum A."/>
            <person name="Dockter R.B."/>
            <person name="Fauchery L."/>
            <person name="Iotti M."/>
            <person name="Kohler A."/>
            <person name="Labutti K."/>
            <person name="Lindquist E.A."/>
            <person name="Lipzen A."/>
            <person name="Ohm R.A."/>
            <person name="Wang M."/>
            <person name="Grigoriev I.V."/>
            <person name="Zambonelli A."/>
            <person name="Martin F.M."/>
        </authorList>
    </citation>
    <scope>NUCLEOTIDE SEQUENCE [LARGE SCALE GENOMIC DNA]</scope>
    <source>
        <strain evidence="3 4">Tbo3840</strain>
    </source>
</reference>
<accession>A0A2T7A2X1</accession>
<evidence type="ECO:0000313" key="3">
    <source>
        <dbReference type="EMBL" id="PUU82081.1"/>
    </source>
</evidence>
<dbReference type="OrthoDB" id="5406847at2759"/>
<dbReference type="AlphaFoldDB" id="A0A2T7A2X1"/>
<feature type="transmembrane region" description="Helical" evidence="2">
    <location>
        <begin position="258"/>
        <end position="283"/>
    </location>
</feature>
<proteinExistence type="predicted"/>
<keyword evidence="2" id="KW-0472">Membrane</keyword>
<name>A0A2T7A2X1_TUBBO</name>
<sequence length="466" mass="51816">MENLPPKFPMESTDIHENIRQTIAMITDLDIPTQNMIPYLRTLFEYHLYRTGKYGVLDKCLQFMHDHVNKLARESELHTCSSRARLGQRLALDALLVAHIGHGDSAFVVLLKFAGRETTDNLTDWNMFELTRMRKKIARAGVQAAEERLKAVVALRGEKIEYSEPGLWVVELVKAKVEDQMVNYRVLEADKRLRLRVFGPGSKPWSQEAWKHALDMAERGLDIHNSSNEPSHLHPPYYFKQKYPHSAPPVMIFSDTNLVIYLMAALATFLTVVTVANPTALAATTTIKPGARSRATNKDTLSSSVPFIFLAILILLLVLAVFILLECSCIKKLRSPTPSLPSPLSDRWPTDGPETDWERGQRLAGERDSRIRFIAEMFDGNFSFSEADDSDPENLGSPSRFGVGGGGGGGGGESFELQDLSGGHASISAPQNSMVRVGPGTPGDRFVPMTVLWDMRDHTDEGGPSR</sequence>
<organism evidence="3 4">
    <name type="scientific">Tuber borchii</name>
    <name type="common">White truffle</name>
    <dbReference type="NCBI Taxonomy" id="42251"/>
    <lineage>
        <taxon>Eukaryota</taxon>
        <taxon>Fungi</taxon>
        <taxon>Dikarya</taxon>
        <taxon>Ascomycota</taxon>
        <taxon>Pezizomycotina</taxon>
        <taxon>Pezizomycetes</taxon>
        <taxon>Pezizales</taxon>
        <taxon>Tuberaceae</taxon>
        <taxon>Tuber</taxon>
    </lineage>
</organism>
<comment type="caution">
    <text evidence="3">The sequence shown here is derived from an EMBL/GenBank/DDBJ whole genome shotgun (WGS) entry which is preliminary data.</text>
</comment>
<keyword evidence="4" id="KW-1185">Reference proteome</keyword>
<protein>
    <submittedName>
        <fullName evidence="3">Uncharacterized protein</fullName>
    </submittedName>
</protein>
<gene>
    <name evidence="3" type="ORF">B9Z19DRAFT_1121298</name>
</gene>
<dbReference type="Proteomes" id="UP000244722">
    <property type="component" value="Unassembled WGS sequence"/>
</dbReference>
<evidence type="ECO:0000256" key="2">
    <source>
        <dbReference type="SAM" id="Phobius"/>
    </source>
</evidence>
<feature type="region of interest" description="Disordered" evidence="1">
    <location>
        <begin position="336"/>
        <end position="362"/>
    </location>
</feature>
<evidence type="ECO:0000256" key="1">
    <source>
        <dbReference type="SAM" id="MobiDB-lite"/>
    </source>
</evidence>
<dbReference type="EMBL" id="NESQ01000034">
    <property type="protein sequence ID" value="PUU82081.1"/>
    <property type="molecule type" value="Genomic_DNA"/>
</dbReference>